<proteinExistence type="predicted"/>
<evidence type="ECO:0000313" key="1">
    <source>
        <dbReference type="EMBL" id="DAD69632.1"/>
    </source>
</evidence>
<protein>
    <submittedName>
        <fullName evidence="1">Uncharacterized protein</fullName>
    </submittedName>
</protein>
<dbReference type="EMBL" id="BK015853">
    <property type="protein sequence ID" value="DAD69632.1"/>
    <property type="molecule type" value="Genomic_DNA"/>
</dbReference>
<sequence length="31" mass="3689">MLSYYSFLFVYLCQVAKWYALALKVQILVTL</sequence>
<reference evidence="1" key="1">
    <citation type="journal article" date="2021" name="Proc. Natl. Acad. Sci. U.S.A.">
        <title>A Catalog of Tens of Thousands of Viruses from Human Metagenomes Reveals Hidden Associations with Chronic Diseases.</title>
        <authorList>
            <person name="Tisza M.J."/>
            <person name="Buck C.B."/>
        </authorList>
    </citation>
    <scope>NUCLEOTIDE SEQUENCE</scope>
    <source>
        <strain evidence="1">CtlHU7</strain>
    </source>
</reference>
<name>A0A8S5LIB7_9CAUD</name>
<organism evidence="1">
    <name type="scientific">Siphoviridae sp. ctlHU7</name>
    <dbReference type="NCBI Taxonomy" id="2827588"/>
    <lineage>
        <taxon>Viruses</taxon>
        <taxon>Duplodnaviria</taxon>
        <taxon>Heunggongvirae</taxon>
        <taxon>Uroviricota</taxon>
        <taxon>Caudoviricetes</taxon>
    </lineage>
</organism>
<accession>A0A8S5LIB7</accession>